<reference evidence="3 4" key="1">
    <citation type="submission" date="2015-04" db="EMBL/GenBank/DDBJ databases">
        <title>Genome sequence of Ceratocystis platani, a major pathogen of plane trees.</title>
        <authorList>
            <person name="Belbahri L."/>
        </authorList>
    </citation>
    <scope>NUCLEOTIDE SEQUENCE [LARGE SCALE GENOMIC DNA]</scope>
    <source>
        <strain evidence="3 4">CFO</strain>
    </source>
</reference>
<dbReference type="CDD" id="cd18186">
    <property type="entry name" value="BTB_POZ_ZBTB_KLHL-like"/>
    <property type="match status" value="1"/>
</dbReference>
<dbReference type="OrthoDB" id="1893551at2759"/>
<dbReference type="Gene3D" id="3.30.710.10">
    <property type="entry name" value="Potassium Channel Kv1.1, Chain A"/>
    <property type="match status" value="1"/>
</dbReference>
<proteinExistence type="predicted"/>
<dbReference type="Pfam" id="PF00651">
    <property type="entry name" value="BTB"/>
    <property type="match status" value="1"/>
</dbReference>
<name>A0A0F8DM64_CERFI</name>
<dbReference type="EMBL" id="LBBL01000022">
    <property type="protein sequence ID" value="KKF96949.1"/>
    <property type="molecule type" value="Genomic_DNA"/>
</dbReference>
<evidence type="ECO:0000313" key="4">
    <source>
        <dbReference type="Proteomes" id="UP000034841"/>
    </source>
</evidence>
<gene>
    <name evidence="3" type="primary">btb1</name>
    <name evidence="3" type="ORF">CFO_g680</name>
</gene>
<dbReference type="Proteomes" id="UP000034841">
    <property type="component" value="Unassembled WGS sequence"/>
</dbReference>
<organism evidence="3 4">
    <name type="scientific">Ceratocystis fimbriata f. sp. platani</name>
    <dbReference type="NCBI Taxonomy" id="88771"/>
    <lineage>
        <taxon>Eukaryota</taxon>
        <taxon>Fungi</taxon>
        <taxon>Dikarya</taxon>
        <taxon>Ascomycota</taxon>
        <taxon>Pezizomycotina</taxon>
        <taxon>Sordariomycetes</taxon>
        <taxon>Hypocreomycetidae</taxon>
        <taxon>Microascales</taxon>
        <taxon>Ceratocystidaceae</taxon>
        <taxon>Ceratocystis</taxon>
    </lineage>
</organism>
<keyword evidence="4" id="KW-1185">Reference proteome</keyword>
<dbReference type="SMART" id="SM00225">
    <property type="entry name" value="BTB"/>
    <property type="match status" value="1"/>
</dbReference>
<evidence type="ECO:0000256" key="1">
    <source>
        <dbReference type="SAM" id="MobiDB-lite"/>
    </source>
</evidence>
<evidence type="ECO:0000259" key="2">
    <source>
        <dbReference type="PROSITE" id="PS50097"/>
    </source>
</evidence>
<sequence>MPALETAAQTKYGREASMHTDFRKAISHRNFFRLGDVALQINGQEILAHRELLCRRCPFFRGLFQGYFKGGWLSERYSRMDSRSPIRIDLSHFEPKAFAYVLEHLYSDVGVEIFDNLVTQDLDTFGDIVLAVMDIANELMIDRLIEICQSILGRFVNMRNVANILNGPNFVLSTTLSRSTTAPFSIYDASAPKAERKISMTIPPPPTQPAQPLTEIFDEQIEQRARDQEKVRIRPLQEIIQEEQFLQWWEDEQKRIEQQEEDERKSMRLVHQLIAQESLGQPASSSGTKTTQE</sequence>
<dbReference type="PROSITE" id="PS50097">
    <property type="entry name" value="BTB"/>
    <property type="match status" value="1"/>
</dbReference>
<feature type="region of interest" description="Disordered" evidence="1">
    <location>
        <begin position="274"/>
        <end position="293"/>
    </location>
</feature>
<feature type="domain" description="BTB" evidence="2">
    <location>
        <begin position="35"/>
        <end position="108"/>
    </location>
</feature>
<accession>A0A0F8DM64</accession>
<dbReference type="PANTHER" id="PTHR24413">
    <property type="entry name" value="SPECKLE-TYPE POZ PROTEIN"/>
    <property type="match status" value="1"/>
</dbReference>
<protein>
    <submittedName>
        <fullName evidence="3">BTB/POZ domain-containing protein 1</fullName>
    </submittedName>
</protein>
<comment type="caution">
    <text evidence="3">The sequence shown here is derived from an EMBL/GenBank/DDBJ whole genome shotgun (WGS) entry which is preliminary data.</text>
</comment>
<dbReference type="InterPro" id="IPR000210">
    <property type="entry name" value="BTB/POZ_dom"/>
</dbReference>
<dbReference type="InterPro" id="IPR011333">
    <property type="entry name" value="SKP1/BTB/POZ_sf"/>
</dbReference>
<dbReference type="AlphaFoldDB" id="A0A0F8DM64"/>
<feature type="compositionally biased region" description="Polar residues" evidence="1">
    <location>
        <begin position="278"/>
        <end position="293"/>
    </location>
</feature>
<evidence type="ECO:0000313" key="3">
    <source>
        <dbReference type="EMBL" id="KKF96949.1"/>
    </source>
</evidence>
<dbReference type="SUPFAM" id="SSF54695">
    <property type="entry name" value="POZ domain"/>
    <property type="match status" value="1"/>
</dbReference>